<comment type="caution">
    <text evidence="3">The sequence shown here is derived from an EMBL/GenBank/DDBJ whole genome shotgun (WGS) entry which is preliminary data.</text>
</comment>
<feature type="compositionally biased region" description="Polar residues" evidence="1">
    <location>
        <begin position="49"/>
        <end position="61"/>
    </location>
</feature>
<evidence type="ECO:0000313" key="3">
    <source>
        <dbReference type="EMBL" id="KAK3391694.1"/>
    </source>
</evidence>
<feature type="region of interest" description="Disordered" evidence="1">
    <location>
        <begin position="48"/>
        <end position="82"/>
    </location>
</feature>
<keyword evidence="2" id="KW-0732">Signal</keyword>
<evidence type="ECO:0008006" key="5">
    <source>
        <dbReference type="Google" id="ProtNLM"/>
    </source>
</evidence>
<accession>A0AAE0P1I2</accession>
<gene>
    <name evidence="3" type="ORF">B0T20DRAFT_62886</name>
</gene>
<evidence type="ECO:0000313" key="4">
    <source>
        <dbReference type="Proteomes" id="UP001281003"/>
    </source>
</evidence>
<name>A0AAE0P1I2_SORBR</name>
<feature type="signal peptide" evidence="2">
    <location>
        <begin position="1"/>
        <end position="18"/>
    </location>
</feature>
<proteinExistence type="predicted"/>
<dbReference type="EMBL" id="JAUTDP010000012">
    <property type="protein sequence ID" value="KAK3391694.1"/>
    <property type="molecule type" value="Genomic_DNA"/>
</dbReference>
<keyword evidence="4" id="KW-1185">Reference proteome</keyword>
<organism evidence="3 4">
    <name type="scientific">Sordaria brevicollis</name>
    <dbReference type="NCBI Taxonomy" id="83679"/>
    <lineage>
        <taxon>Eukaryota</taxon>
        <taxon>Fungi</taxon>
        <taxon>Dikarya</taxon>
        <taxon>Ascomycota</taxon>
        <taxon>Pezizomycotina</taxon>
        <taxon>Sordariomycetes</taxon>
        <taxon>Sordariomycetidae</taxon>
        <taxon>Sordariales</taxon>
        <taxon>Sordariaceae</taxon>
        <taxon>Sordaria</taxon>
    </lineage>
</organism>
<dbReference type="AlphaFoldDB" id="A0AAE0P1I2"/>
<protein>
    <recommendedName>
        <fullName evidence="5">Secreted protein</fullName>
    </recommendedName>
</protein>
<evidence type="ECO:0000256" key="1">
    <source>
        <dbReference type="SAM" id="MobiDB-lite"/>
    </source>
</evidence>
<evidence type="ECO:0000256" key="2">
    <source>
        <dbReference type="SAM" id="SignalP"/>
    </source>
</evidence>
<reference evidence="3" key="1">
    <citation type="journal article" date="2023" name="Mol. Phylogenet. Evol.">
        <title>Genome-scale phylogeny and comparative genomics of the fungal order Sordariales.</title>
        <authorList>
            <person name="Hensen N."/>
            <person name="Bonometti L."/>
            <person name="Westerberg I."/>
            <person name="Brannstrom I.O."/>
            <person name="Guillou S."/>
            <person name="Cros-Aarteil S."/>
            <person name="Calhoun S."/>
            <person name="Haridas S."/>
            <person name="Kuo A."/>
            <person name="Mondo S."/>
            <person name="Pangilinan J."/>
            <person name="Riley R."/>
            <person name="LaButti K."/>
            <person name="Andreopoulos B."/>
            <person name="Lipzen A."/>
            <person name="Chen C."/>
            <person name="Yan M."/>
            <person name="Daum C."/>
            <person name="Ng V."/>
            <person name="Clum A."/>
            <person name="Steindorff A."/>
            <person name="Ohm R.A."/>
            <person name="Martin F."/>
            <person name="Silar P."/>
            <person name="Natvig D.O."/>
            <person name="Lalanne C."/>
            <person name="Gautier V."/>
            <person name="Ament-Velasquez S.L."/>
            <person name="Kruys A."/>
            <person name="Hutchinson M.I."/>
            <person name="Powell A.J."/>
            <person name="Barry K."/>
            <person name="Miller A.N."/>
            <person name="Grigoriev I.V."/>
            <person name="Debuchy R."/>
            <person name="Gladieux P."/>
            <person name="Hiltunen Thoren M."/>
            <person name="Johannesson H."/>
        </authorList>
    </citation>
    <scope>NUCLEOTIDE SEQUENCE</scope>
    <source>
        <strain evidence="3">FGSC 1904</strain>
    </source>
</reference>
<sequence>MVSALLFLLSSTQLLVKSTVLFQKVQTRNTLTILFRSTTLPLLCEPSSLPGTSQFPMSKNSNSEKCEKARHISSHTRTLPET</sequence>
<dbReference type="Proteomes" id="UP001281003">
    <property type="component" value="Unassembled WGS sequence"/>
</dbReference>
<feature type="chain" id="PRO_5041954457" description="Secreted protein" evidence="2">
    <location>
        <begin position="19"/>
        <end position="82"/>
    </location>
</feature>
<reference evidence="3" key="2">
    <citation type="submission" date="2023-07" db="EMBL/GenBank/DDBJ databases">
        <authorList>
            <consortium name="Lawrence Berkeley National Laboratory"/>
            <person name="Haridas S."/>
            <person name="Hensen N."/>
            <person name="Bonometti L."/>
            <person name="Westerberg I."/>
            <person name="Brannstrom I.O."/>
            <person name="Guillou S."/>
            <person name="Cros-Aarteil S."/>
            <person name="Calhoun S."/>
            <person name="Kuo A."/>
            <person name="Mondo S."/>
            <person name="Pangilinan J."/>
            <person name="Riley R."/>
            <person name="LaButti K."/>
            <person name="Andreopoulos B."/>
            <person name="Lipzen A."/>
            <person name="Chen C."/>
            <person name="Yanf M."/>
            <person name="Daum C."/>
            <person name="Ng V."/>
            <person name="Clum A."/>
            <person name="Steindorff A."/>
            <person name="Ohm R."/>
            <person name="Martin F."/>
            <person name="Silar P."/>
            <person name="Natvig D."/>
            <person name="Lalanne C."/>
            <person name="Gautier V."/>
            <person name="Ament-velasquez S.L."/>
            <person name="Kruys A."/>
            <person name="Hutchinson M.I."/>
            <person name="Powell A.J."/>
            <person name="Barry K."/>
            <person name="Miller A.N."/>
            <person name="Grigoriev I.V."/>
            <person name="Debuchy R."/>
            <person name="Gladieux P."/>
            <person name="Thoren M.H."/>
            <person name="Johannesson H."/>
        </authorList>
    </citation>
    <scope>NUCLEOTIDE SEQUENCE</scope>
    <source>
        <strain evidence="3">FGSC 1904</strain>
    </source>
</reference>